<dbReference type="InterPro" id="IPR053848">
    <property type="entry name" value="IMS_HHH_1"/>
</dbReference>
<dbReference type="GO" id="GO:0006261">
    <property type="term" value="P:DNA-templated DNA replication"/>
    <property type="evidence" value="ECO:0007669"/>
    <property type="project" value="UniProtKB-UniRule"/>
</dbReference>
<dbReference type="Gene3D" id="3.30.70.270">
    <property type="match status" value="1"/>
</dbReference>
<dbReference type="PROSITE" id="PS50173">
    <property type="entry name" value="UMUC"/>
    <property type="match status" value="1"/>
</dbReference>
<dbReference type="GO" id="GO:0000287">
    <property type="term" value="F:magnesium ion binding"/>
    <property type="evidence" value="ECO:0007669"/>
    <property type="project" value="UniProtKB-UniRule"/>
</dbReference>
<dbReference type="Gene3D" id="3.40.1170.60">
    <property type="match status" value="1"/>
</dbReference>
<keyword evidence="13 15" id="KW-0234">DNA repair</keyword>
<dbReference type="Gene3D" id="1.10.150.20">
    <property type="entry name" value="5' to 3' exonuclease, C-terminal subdomain"/>
    <property type="match status" value="1"/>
</dbReference>
<evidence type="ECO:0000256" key="13">
    <source>
        <dbReference type="ARBA" id="ARBA00023204"/>
    </source>
</evidence>
<comment type="cofactor">
    <cofactor evidence="15">
        <name>Mg(2+)</name>
        <dbReference type="ChEBI" id="CHEBI:18420"/>
    </cofactor>
    <text evidence="15">Binds 2 magnesium ions per subunit.</text>
</comment>
<dbReference type="Gene3D" id="3.30.1490.100">
    <property type="entry name" value="DNA polymerase, Y-family, little finger domain"/>
    <property type="match status" value="1"/>
</dbReference>
<dbReference type="PIRSF" id="PIRSF036603">
    <property type="entry name" value="DPol_eta"/>
    <property type="match status" value="1"/>
</dbReference>
<evidence type="ECO:0000256" key="10">
    <source>
        <dbReference type="ARBA" id="ARBA00022842"/>
    </source>
</evidence>
<evidence type="ECO:0000256" key="4">
    <source>
        <dbReference type="ARBA" id="ARBA00022490"/>
    </source>
</evidence>
<feature type="active site" evidence="15">
    <location>
        <position position="106"/>
    </location>
</feature>
<sequence length="413" mass="46874">MDKVILHCDLNNFYASVECLYNPQYRDYPLAVCGSQDLRHGIVLAKNYIAKSFGIKTGEAIWQAKQKCPNLVIVNPNYALYLRFSKEAREIYSRYSNLVESFGIDECWIDVSESTKLFGEGEKIANEIRELIKTELGVTASVGVSFNKIFAKLGSDLKKPDHTTVISQNNFKEMVWNLNVGELLYVGRSTRRKLNQVGIMTIGDLAGTPLSFIKRYLGKWGETLWNFANGMDYSEVTATEYHETIKGIGNSMTTARDLVNTEDVMLTFTVLAESVGERLRKHNLKGSTIQISIRDNELASIERQAKLPVPSYISGEISRKAMDIFNANWGWHKPIRSLGIRSTDLVTADTHTQLSFFEDYNKRPQLETLEFSIDAIRKRFGHYSVQRAILLKDSALNANPVEDNIIHPVSFFR</sequence>
<evidence type="ECO:0000256" key="7">
    <source>
        <dbReference type="ARBA" id="ARBA00022705"/>
    </source>
</evidence>
<comment type="function">
    <text evidence="15">Poorly processive, error-prone DNA polymerase involved in untargeted mutagenesis. Copies undamaged DNA at stalled replication forks, which arise in vivo from mismatched or misaligned primer ends. These misaligned primers can be extended by PolIV. Exhibits no 3'-5' exonuclease (proofreading) activity. May be involved in translesional synthesis, in conjunction with the beta clamp from PolIII.</text>
</comment>
<dbReference type="GO" id="GO:0003887">
    <property type="term" value="F:DNA-directed DNA polymerase activity"/>
    <property type="evidence" value="ECO:0007669"/>
    <property type="project" value="UniProtKB-UniRule"/>
</dbReference>
<protein>
    <recommendedName>
        <fullName evidence="15">DNA polymerase IV</fullName>
        <shortName evidence="15">Pol IV</shortName>
        <ecNumber evidence="15">2.7.7.7</ecNumber>
    </recommendedName>
</protein>
<dbReference type="InterPro" id="IPR050116">
    <property type="entry name" value="DNA_polymerase-Y"/>
</dbReference>
<comment type="caution">
    <text evidence="17">The sequence shown here is derived from an EMBL/GenBank/DDBJ whole genome shotgun (WGS) entry which is preliminary data.</text>
</comment>
<dbReference type="AlphaFoldDB" id="F1TAA9"/>
<dbReference type="PANTHER" id="PTHR11076">
    <property type="entry name" value="DNA REPAIR POLYMERASE UMUC / TRANSFERASE FAMILY MEMBER"/>
    <property type="match status" value="1"/>
</dbReference>
<keyword evidence="11 15" id="KW-0239">DNA-directed DNA polymerase</keyword>
<keyword evidence="12 15" id="KW-0238">DNA-binding</keyword>
<dbReference type="GO" id="GO:0003684">
    <property type="term" value="F:damaged DNA binding"/>
    <property type="evidence" value="ECO:0007669"/>
    <property type="project" value="InterPro"/>
</dbReference>
<dbReference type="STRING" id="588581.Cpap_2873"/>
<dbReference type="InterPro" id="IPR001126">
    <property type="entry name" value="UmuC"/>
</dbReference>
<organism evidence="17 18">
    <name type="scientific">Ruminiclostridium papyrosolvens DSM 2782</name>
    <dbReference type="NCBI Taxonomy" id="588581"/>
    <lineage>
        <taxon>Bacteria</taxon>
        <taxon>Bacillati</taxon>
        <taxon>Bacillota</taxon>
        <taxon>Clostridia</taxon>
        <taxon>Eubacteriales</taxon>
        <taxon>Oscillospiraceae</taxon>
        <taxon>Ruminiclostridium</taxon>
    </lineage>
</organism>
<dbReference type="SUPFAM" id="SSF56672">
    <property type="entry name" value="DNA/RNA polymerases"/>
    <property type="match status" value="1"/>
</dbReference>
<dbReference type="InterPro" id="IPR017961">
    <property type="entry name" value="DNA_pol_Y-fam_little_finger"/>
</dbReference>
<comment type="similarity">
    <text evidence="2 15">Belongs to the DNA polymerase type-Y family.</text>
</comment>
<keyword evidence="18" id="KW-1185">Reference proteome</keyword>
<dbReference type="RefSeq" id="WP_004617491.1">
    <property type="nucleotide sequence ID" value="NZ_ACXX02000003.1"/>
</dbReference>
<evidence type="ECO:0000313" key="17">
    <source>
        <dbReference type="EMBL" id="EGD48452.1"/>
    </source>
</evidence>
<keyword evidence="6 15" id="KW-0548">Nucleotidyltransferase</keyword>
<evidence type="ECO:0000256" key="15">
    <source>
        <dbReference type="HAMAP-Rule" id="MF_01113"/>
    </source>
</evidence>
<reference evidence="17" key="2">
    <citation type="submission" date="2011-01" db="EMBL/GenBank/DDBJ databases">
        <title>The Non-contiguous Finished genome of Clostridium papyrosolvens.</title>
        <authorList>
            <person name="Lucas S."/>
            <person name="Copeland A."/>
            <person name="Lapidus A."/>
            <person name="Cheng J.-F."/>
            <person name="Goodwin L."/>
            <person name="Pitluck S."/>
            <person name="Misra M."/>
            <person name="Chertkov O."/>
            <person name="Detter J.C."/>
            <person name="Han C."/>
            <person name="Tapia R."/>
            <person name="Land M."/>
            <person name="Hauser L."/>
            <person name="Kyrpides N."/>
            <person name="Ivanova N."/>
            <person name="Pagani I."/>
            <person name="Mouttaki H."/>
            <person name="He Z."/>
            <person name="Zhou J."/>
            <person name="Hemme C.L."/>
            <person name="Woyke T."/>
        </authorList>
    </citation>
    <scope>NUCLEOTIDE SEQUENCE [LARGE SCALE GENOMIC DNA]</scope>
    <source>
        <strain evidence="17">DSM 2782</strain>
    </source>
</reference>
<keyword evidence="4 15" id="KW-0963">Cytoplasm</keyword>
<evidence type="ECO:0000313" key="18">
    <source>
        <dbReference type="Proteomes" id="UP000003860"/>
    </source>
</evidence>
<name>F1TAA9_9FIRM</name>
<evidence type="ECO:0000256" key="5">
    <source>
        <dbReference type="ARBA" id="ARBA00022679"/>
    </source>
</evidence>
<evidence type="ECO:0000256" key="6">
    <source>
        <dbReference type="ARBA" id="ARBA00022695"/>
    </source>
</evidence>
<dbReference type="InterPro" id="IPR022880">
    <property type="entry name" value="DNApol_IV"/>
</dbReference>
<dbReference type="OrthoDB" id="9808813at2"/>
<dbReference type="Pfam" id="PF21999">
    <property type="entry name" value="IMS_HHH_1"/>
    <property type="match status" value="1"/>
</dbReference>
<evidence type="ECO:0000256" key="14">
    <source>
        <dbReference type="ARBA" id="ARBA00049244"/>
    </source>
</evidence>
<dbReference type="GO" id="GO:0009432">
    <property type="term" value="P:SOS response"/>
    <property type="evidence" value="ECO:0007669"/>
    <property type="project" value="TreeGrafter"/>
</dbReference>
<comment type="catalytic activity">
    <reaction evidence="14 15">
        <text>DNA(n) + a 2'-deoxyribonucleoside 5'-triphosphate = DNA(n+1) + diphosphate</text>
        <dbReference type="Rhea" id="RHEA:22508"/>
        <dbReference type="Rhea" id="RHEA-COMP:17339"/>
        <dbReference type="Rhea" id="RHEA-COMP:17340"/>
        <dbReference type="ChEBI" id="CHEBI:33019"/>
        <dbReference type="ChEBI" id="CHEBI:61560"/>
        <dbReference type="ChEBI" id="CHEBI:173112"/>
        <dbReference type="EC" id="2.7.7.7"/>
    </reaction>
</comment>
<feature type="binding site" evidence="15">
    <location>
        <position position="105"/>
    </location>
    <ligand>
        <name>Mg(2+)</name>
        <dbReference type="ChEBI" id="CHEBI:18420"/>
    </ligand>
</feature>
<feature type="site" description="Substrate discrimination" evidence="15">
    <location>
        <position position="14"/>
    </location>
</feature>
<evidence type="ECO:0000256" key="9">
    <source>
        <dbReference type="ARBA" id="ARBA00022763"/>
    </source>
</evidence>
<keyword evidence="3 15" id="KW-0515">Mutator protein</keyword>
<dbReference type="EC" id="2.7.7.7" evidence="15"/>
<keyword evidence="8 15" id="KW-0479">Metal-binding</keyword>
<dbReference type="EMBL" id="ACXX02000003">
    <property type="protein sequence ID" value="EGD48452.1"/>
    <property type="molecule type" value="Genomic_DNA"/>
</dbReference>
<dbReference type="SUPFAM" id="SSF100879">
    <property type="entry name" value="Lesion bypass DNA polymerase (Y-family), little finger domain"/>
    <property type="match status" value="1"/>
</dbReference>
<evidence type="ECO:0000256" key="11">
    <source>
        <dbReference type="ARBA" id="ARBA00022932"/>
    </source>
</evidence>
<dbReference type="PANTHER" id="PTHR11076:SF35">
    <property type="entry name" value="DNA REPAIR PROTEIN HOMOLOG YOBH"/>
    <property type="match status" value="1"/>
</dbReference>
<evidence type="ECO:0000256" key="2">
    <source>
        <dbReference type="ARBA" id="ARBA00010945"/>
    </source>
</evidence>
<dbReference type="eggNOG" id="COG0389">
    <property type="taxonomic scope" value="Bacteria"/>
</dbReference>
<dbReference type="HAMAP" id="MF_01113">
    <property type="entry name" value="DNApol_IV"/>
    <property type="match status" value="1"/>
</dbReference>
<gene>
    <name evidence="15" type="primary">dinB</name>
    <name evidence="17" type="ORF">Cpap_2873</name>
</gene>
<dbReference type="InterPro" id="IPR043502">
    <property type="entry name" value="DNA/RNA_pol_sf"/>
</dbReference>
<keyword evidence="7 15" id="KW-0235">DNA replication</keyword>
<evidence type="ECO:0000256" key="1">
    <source>
        <dbReference type="ARBA" id="ARBA00004496"/>
    </source>
</evidence>
<dbReference type="InterPro" id="IPR043128">
    <property type="entry name" value="Rev_trsase/Diguanyl_cyclase"/>
</dbReference>
<dbReference type="GO" id="GO:0005829">
    <property type="term" value="C:cytosol"/>
    <property type="evidence" value="ECO:0007669"/>
    <property type="project" value="TreeGrafter"/>
</dbReference>
<evidence type="ECO:0000259" key="16">
    <source>
        <dbReference type="PROSITE" id="PS50173"/>
    </source>
</evidence>
<reference evidence="17" key="1">
    <citation type="submission" date="2009-07" db="EMBL/GenBank/DDBJ databases">
        <authorList>
            <consortium name="US DOE Joint Genome Institute (JGI-PGF)"/>
            <person name="Lucas S."/>
            <person name="Copeland A."/>
            <person name="Lapidus A."/>
            <person name="Glavina del Rio T."/>
            <person name="Tice H."/>
            <person name="Bruce D."/>
            <person name="Goodwin L."/>
            <person name="Pitluck S."/>
            <person name="Larimer F."/>
            <person name="Land M.L."/>
            <person name="Mouttaki H."/>
            <person name="He Z."/>
            <person name="Zhou J."/>
            <person name="Hemme C.L."/>
        </authorList>
    </citation>
    <scope>NUCLEOTIDE SEQUENCE [LARGE SCALE GENOMIC DNA]</scope>
    <source>
        <strain evidence="17">DSM 2782</strain>
    </source>
</reference>
<evidence type="ECO:0000256" key="8">
    <source>
        <dbReference type="ARBA" id="ARBA00022723"/>
    </source>
</evidence>
<dbReference type="Pfam" id="PF00817">
    <property type="entry name" value="IMS"/>
    <property type="match status" value="1"/>
</dbReference>
<keyword evidence="5 15" id="KW-0808">Transferase</keyword>
<feature type="domain" description="UmuC" evidence="16">
    <location>
        <begin position="5"/>
        <end position="187"/>
    </location>
</feature>
<dbReference type="GO" id="GO:0006281">
    <property type="term" value="P:DNA repair"/>
    <property type="evidence" value="ECO:0007669"/>
    <property type="project" value="UniProtKB-UniRule"/>
</dbReference>
<dbReference type="GO" id="GO:0042276">
    <property type="term" value="P:error-prone translesion synthesis"/>
    <property type="evidence" value="ECO:0007669"/>
    <property type="project" value="TreeGrafter"/>
</dbReference>
<dbReference type="InterPro" id="IPR036775">
    <property type="entry name" value="DNA_pol_Y-fam_lit_finger_sf"/>
</dbReference>
<feature type="binding site" evidence="15">
    <location>
        <position position="9"/>
    </location>
    <ligand>
        <name>Mg(2+)</name>
        <dbReference type="ChEBI" id="CHEBI:18420"/>
    </ligand>
</feature>
<keyword evidence="9 15" id="KW-0227">DNA damage</keyword>
<dbReference type="Pfam" id="PF11799">
    <property type="entry name" value="IMS_C"/>
    <property type="match status" value="1"/>
</dbReference>
<evidence type="ECO:0000256" key="3">
    <source>
        <dbReference type="ARBA" id="ARBA00022457"/>
    </source>
</evidence>
<keyword evidence="10 15" id="KW-0460">Magnesium</keyword>
<dbReference type="Proteomes" id="UP000003860">
    <property type="component" value="Unassembled WGS sequence"/>
</dbReference>
<evidence type="ECO:0000256" key="12">
    <source>
        <dbReference type="ARBA" id="ARBA00023125"/>
    </source>
</evidence>
<proteinExistence type="inferred from homology"/>
<comment type="subunit">
    <text evidence="15">Monomer.</text>
</comment>
<accession>F1TAA9</accession>
<dbReference type="CDD" id="cd03586">
    <property type="entry name" value="PolY_Pol_IV_kappa"/>
    <property type="match status" value="1"/>
</dbReference>
<comment type="subcellular location">
    <subcellularLocation>
        <location evidence="1 15">Cytoplasm</location>
    </subcellularLocation>
</comment>